<evidence type="ECO:0000256" key="1">
    <source>
        <dbReference type="SAM" id="Phobius"/>
    </source>
</evidence>
<keyword evidence="1" id="KW-1133">Transmembrane helix</keyword>
<dbReference type="PANTHER" id="PTHR48090:SF6">
    <property type="entry name" value="SLR5056 PROTEIN"/>
    <property type="match status" value="1"/>
</dbReference>
<keyword evidence="1" id="KW-0472">Membrane</keyword>
<proteinExistence type="predicted"/>
<dbReference type="InterPro" id="IPR001173">
    <property type="entry name" value="Glyco_trans_2-like"/>
</dbReference>
<keyword evidence="3" id="KW-0808">Transferase</keyword>
<dbReference type="SUPFAM" id="SSF53448">
    <property type="entry name" value="Nucleotide-diphospho-sugar transferases"/>
    <property type="match status" value="1"/>
</dbReference>
<evidence type="ECO:0000313" key="6">
    <source>
        <dbReference type="Proteomes" id="UP001523543"/>
    </source>
</evidence>
<dbReference type="AlphaFoldDB" id="A0A149UUM0"/>
<dbReference type="InterPro" id="IPR050256">
    <property type="entry name" value="Glycosyltransferase_2"/>
</dbReference>
<evidence type="ECO:0000313" key="4">
    <source>
        <dbReference type="EMBL" id="MCP1246447.1"/>
    </source>
</evidence>
<keyword evidence="6" id="KW-1185">Reference proteome</keyword>
<feature type="transmembrane region" description="Helical" evidence="1">
    <location>
        <begin position="254"/>
        <end position="274"/>
    </location>
</feature>
<gene>
    <name evidence="3" type="ORF">AD952_08025</name>
    <name evidence="4" type="ORF">NKW54_10895</name>
</gene>
<comment type="caution">
    <text evidence="3">The sequence shown here is derived from an EMBL/GenBank/DDBJ whole genome shotgun (WGS) entry which is preliminary data.</text>
</comment>
<protein>
    <submittedName>
        <fullName evidence="3">Glycosyl transferase family 2</fullName>
    </submittedName>
    <submittedName>
        <fullName evidence="4">Glycosyltransferase family 2 protein</fullName>
    </submittedName>
</protein>
<reference evidence="3 5" key="1">
    <citation type="submission" date="2015-06" db="EMBL/GenBank/DDBJ databases">
        <title>Improved classification and identification of acetic acid bacteria using matrix-assisted laser desorption/ionization time-of-flight mass spectrometry; Gluconobacter nephelii and Gluconobacter uchimurae are later heterotypic synonyms of Gluconobacter japonicus and Gluconobacter oxydans, respectively.</title>
        <authorList>
            <person name="Li L."/>
            <person name="Cleenwerck I."/>
            <person name="De Vuyst L."/>
            <person name="Vandamme P."/>
        </authorList>
    </citation>
    <scope>NUCLEOTIDE SEQUENCE [LARGE SCALE GENOMIC DNA]</scope>
    <source>
        <strain evidence="3 5">LMG 1608</strain>
    </source>
</reference>
<dbReference type="Proteomes" id="UP000075312">
    <property type="component" value="Unassembled WGS sequence"/>
</dbReference>
<dbReference type="GO" id="GO:0016740">
    <property type="term" value="F:transferase activity"/>
    <property type="evidence" value="ECO:0007669"/>
    <property type="project" value="UniProtKB-KW"/>
</dbReference>
<dbReference type="PATRIC" id="fig|178900.6.peg.2848"/>
<reference evidence="4 6" key="2">
    <citation type="submission" date="2022-06" db="EMBL/GenBank/DDBJ databases">
        <title>Acetobacer genomes from food samples.</title>
        <authorList>
            <person name="Sombolestani A."/>
        </authorList>
    </citation>
    <scope>NUCLEOTIDE SEQUENCE [LARGE SCALE GENOMIC DNA]</scope>
    <source>
        <strain evidence="4 6">R-83281</strain>
    </source>
</reference>
<dbReference type="CDD" id="cd04179">
    <property type="entry name" value="DPM_DPG-synthase_like"/>
    <property type="match status" value="1"/>
</dbReference>
<organism evidence="3 5">
    <name type="scientific">Acetobacter cerevisiae</name>
    <dbReference type="NCBI Taxonomy" id="178900"/>
    <lineage>
        <taxon>Bacteria</taxon>
        <taxon>Pseudomonadati</taxon>
        <taxon>Pseudomonadota</taxon>
        <taxon>Alphaproteobacteria</taxon>
        <taxon>Acetobacterales</taxon>
        <taxon>Acetobacteraceae</taxon>
        <taxon>Acetobacter</taxon>
    </lineage>
</organism>
<accession>A0A149UUM0</accession>
<dbReference type="PANTHER" id="PTHR48090">
    <property type="entry name" value="UNDECAPRENYL-PHOSPHATE 4-DEOXY-4-FORMAMIDO-L-ARABINOSE TRANSFERASE-RELATED"/>
    <property type="match status" value="1"/>
</dbReference>
<dbReference type="Gene3D" id="3.90.550.10">
    <property type="entry name" value="Spore Coat Polysaccharide Biosynthesis Protein SpsA, Chain A"/>
    <property type="match status" value="1"/>
</dbReference>
<feature type="transmembrane region" description="Helical" evidence="1">
    <location>
        <begin position="280"/>
        <end position="305"/>
    </location>
</feature>
<evidence type="ECO:0000313" key="5">
    <source>
        <dbReference type="Proteomes" id="UP000075312"/>
    </source>
</evidence>
<dbReference type="EMBL" id="JAMYZR010000018">
    <property type="protein sequence ID" value="MCP1246447.1"/>
    <property type="molecule type" value="Genomic_DNA"/>
</dbReference>
<feature type="domain" description="Glycosyltransferase 2-like" evidence="2">
    <location>
        <begin position="11"/>
        <end position="172"/>
    </location>
</feature>
<dbReference type="RefSeq" id="WP_062142170.1">
    <property type="nucleotide sequence ID" value="NZ_JAMYZR010000018.1"/>
</dbReference>
<dbReference type="Pfam" id="PF00535">
    <property type="entry name" value="Glycos_transf_2"/>
    <property type="match status" value="1"/>
</dbReference>
<dbReference type="Proteomes" id="UP001523543">
    <property type="component" value="Unassembled WGS sequence"/>
</dbReference>
<sequence>MDVTEQAGVAVVIPSYRVRTFILDVISRIGPEVSAIYVVDDCCPEESGRYVTATCQDPRVRVIQHATNQGVGGAVLTGYQAAMADNMEIMIKIDGDGQMDPALIPTFIAPILAGYADYTKGNRFFNPEDVASMPKIRLLGNAGLSFLTKFSSGYWSIFDPTNGYTAIHKDVAALLPFDKLSRRYFFETDMLFRLNTVRAIVRDIPMRAHYGDEVSGLNIKKVFFEFFSKNIENFFKRIFYNYYLRDMSVSSFELPAGILLILYGCVYGGLHWFYSLQRGTYASAGTVMLAALPIILGIQFLLAFLSYDIQSEPGRNGARSLRCLTQRPYSGKLP</sequence>
<dbReference type="EMBL" id="LHZY01000019">
    <property type="protein sequence ID" value="KXV71639.1"/>
    <property type="molecule type" value="Genomic_DNA"/>
</dbReference>
<keyword evidence="1" id="KW-0812">Transmembrane</keyword>
<dbReference type="InterPro" id="IPR029044">
    <property type="entry name" value="Nucleotide-diphossugar_trans"/>
</dbReference>
<evidence type="ECO:0000313" key="3">
    <source>
        <dbReference type="EMBL" id="KXV71639.1"/>
    </source>
</evidence>
<name>A0A149UUM0_9PROT</name>
<evidence type="ECO:0000259" key="2">
    <source>
        <dbReference type="Pfam" id="PF00535"/>
    </source>
</evidence>